<evidence type="ECO:0000313" key="1">
    <source>
        <dbReference type="EMBL" id="GMG86977.1"/>
    </source>
</evidence>
<reference evidence="1 2" key="1">
    <citation type="submission" date="2023-04" db="EMBL/GenBank/DDBJ databases">
        <title>Marinobulbifer ophiurae gen. nov., sp. Nov., isolate from tissue of brittle star Ophioplocus japonicus.</title>
        <authorList>
            <person name="Kawano K."/>
            <person name="Sawayama S."/>
            <person name="Nakagawa S."/>
        </authorList>
    </citation>
    <scope>NUCLEOTIDE SEQUENCE [LARGE SCALE GENOMIC DNA]</scope>
    <source>
        <strain evidence="1 2">NKW57</strain>
    </source>
</reference>
<dbReference type="RefSeq" id="WP_285763594.1">
    <property type="nucleotide sequence ID" value="NZ_BSYJ01000002.1"/>
</dbReference>
<dbReference type="Proteomes" id="UP001224392">
    <property type="component" value="Unassembled WGS sequence"/>
</dbReference>
<evidence type="ECO:0000313" key="2">
    <source>
        <dbReference type="Proteomes" id="UP001224392"/>
    </source>
</evidence>
<comment type="caution">
    <text evidence="1">The sequence shown here is derived from an EMBL/GenBank/DDBJ whole genome shotgun (WGS) entry which is preliminary data.</text>
</comment>
<keyword evidence="2" id="KW-1185">Reference proteome</keyword>
<sequence length="78" mass="8699">MSEYQLNAILRRLGLRSAEQLIILIAPAFSKQSRDSLPSAKILKAVISECNCTLAGAVRYLSEFWDSQSEPLTRNSEV</sequence>
<dbReference type="EMBL" id="BSYJ01000002">
    <property type="protein sequence ID" value="GMG86977.1"/>
    <property type="molecule type" value="Genomic_DNA"/>
</dbReference>
<protein>
    <submittedName>
        <fullName evidence="1">Uncharacterized protein</fullName>
    </submittedName>
</protein>
<accession>A0ABQ6LY51</accession>
<gene>
    <name evidence="1" type="ORF">MNKW57_12980</name>
</gene>
<proteinExistence type="predicted"/>
<organism evidence="1 2">
    <name type="scientific">Biformimicrobium ophioploci</name>
    <dbReference type="NCBI Taxonomy" id="3036711"/>
    <lineage>
        <taxon>Bacteria</taxon>
        <taxon>Pseudomonadati</taxon>
        <taxon>Pseudomonadota</taxon>
        <taxon>Gammaproteobacteria</taxon>
        <taxon>Cellvibrionales</taxon>
        <taxon>Microbulbiferaceae</taxon>
        <taxon>Biformimicrobium</taxon>
    </lineage>
</organism>
<name>A0ABQ6LY51_9GAMM</name>